<organism evidence="3 4">
    <name type="scientific">Hymenobacter cavernae</name>
    <dbReference type="NCBI Taxonomy" id="2044852"/>
    <lineage>
        <taxon>Bacteria</taxon>
        <taxon>Pseudomonadati</taxon>
        <taxon>Bacteroidota</taxon>
        <taxon>Cytophagia</taxon>
        <taxon>Cytophagales</taxon>
        <taxon>Hymenobacteraceae</taxon>
        <taxon>Hymenobacter</taxon>
    </lineage>
</organism>
<feature type="domain" description="DUF5977" evidence="2">
    <location>
        <begin position="1753"/>
        <end position="1812"/>
    </location>
</feature>
<sequence>MLFRNRPLVRAMACLCLVETITSIITPSLSVAMMGPGQPEITSYESPGSTDMVSLTTGDLTYNIPALDIPGPERSFSLPLTYRAGIRPEQEASWVGLGWSLNAGAIARGLNGYPDDAANDPYSSTFTKDVAKGWSGGVPGLLDLGWDSETGHSGTADLLGLASVGWAGGQVSSGDLVGVKYARGQGVSVDPVRMFNAAMTIATVGAGATVGIAGQATQSIGTQVGIQAATTAGVGLAVGGAMMLGKKGGISGGYNRPAVRTRRHFLSTNYWVFYNDNKQERMYGSLNFQEMSKEQNLNDDNNGYKIGPPIYRDVLYGSQYKARPFLYQRSYDGGSYEQEVGADVYQYAAQGENSYIVTGSRPTSIAHDDFSVMGEGVSGSIRPQRLEVGTISFPKKMTDTHEKYNLVSFLDDYKVPFRYENSLSNGYDYHDYIPPVSTANWDGIDHDANATGDNSLKGALIIRDPRLMELDNNTAPRTGAARKGLYNRPDTNPATNPMQDPRRRDRRLVQGKHIQWYSNEEILKMYENSTEGNGTLLEFAHPKASTTQEITGYRLVCPTPYRTDCYQQPIYKTVTSNNPFRKTLPKKGIGAFVVTAEDGTTYHYSLPVYHYTQYGHSIQKKVNRNDAAQSTQTMGGPTSGFAYATAWLLTAITSADYIDRNHNGVVDDSDWGGWVAFNYGKFASQYKWRQPYLGESLTPDGTNGSYSEGYKETYYLNSIHTRTHTALFVKSARQDGRGHFTAAGGETHLGIDEQAPSSSLRLDEIALLTNEDLNALKTALGATGAENEPVGFLLNPQQNATTFDANELRNKDSYASVLDQHDLMTNTQVRDYLAQHALKRVIFNYSYRLCPGTPNAFASLTTLPDMPDYGAPSNRTGKLTLEGVAIYGPQNTKLMPDFQFTYGSNPTYGRDKWDGFGMYNRTGTDTGHSIPADYATASEDGAAWSLTEILNPLGGRTQITYERDQYSAVSEYDNGTYTSYVLHDRGLAEGQERPTGVLDGDGSVDLTTLFKPSDVVHTQGSVFSRYELQDWDNTTNMSSTTEGNCDLIYEHNDVLKEVTPNSLTLTELPPAPNPDISHCIPANTSQHTYQGNYLGYGGFVTTIRIPKNKNGGDIRVAAITTVDEQDHRYQVRYRYNRLLNSAVSTGVISKEPDYVKQVDHPFYQWYDYPSTPVLYGKVTVLRGTFRNGQDLDYDQREEYNFYTPESRMVLESTDSKGGDFGDMNTPLFMTLRRITHIGNHTKVDLGKIGQPQAVRKYNRRGELEFATTFNYASTLTNTDGLAGQGKFTEGTLTAELVSGEPYISYLYRLNRSTKEYLPTVLRSTTTVANGVQSVNSNERYDFYTGQVLETTNTNSLGDTYQTKTIPAYTLAPYASMGARGDNAAYPNMLTQTAASYVYKRAPSGQLSVVSAGIQTWKGAWDTYRRYNETTDRYEQETEVTPAVWRQHASYVWNTPQLNADGTYAGFVDIDWTRPLTSQNSGWLQVGEVTRYDHYSKPLETKDVNGLFTTQKLGYQQTQVLASAANARYTEIAYSGAEDQFPLRSGSLLHFGGEVRDGGRQDHTQAHTGEYSSKLTAHQLGFTYKAVVGNAQEVGTNRKYRLSAWVYGNDVGVGNGRLYASLDGIQVAETSIKATSTKKAGAWYLLNVYFDVPTSATGKQLTVGCRNAGAGEVYFDDFRFQPVDGPMTTYVYDLATRQPTFVLDNDNLYTHYEYDAAGKVTTVYKEALDRPGDTSTPMKLVKQYQYNYGRRAAYLNQEMRKTLAPDNCPGGSQPQLVTYVVPAGKYTSGTSLEDANAQAQADITANAQTYANNAPDACKSCLPAGTILCEWNQSDNANPADEWMCFTYRLIADGNCGSYQQLVGMGAGKCYEESSPCSGESISGGQVSKTQPQALNRSSQQKRQ</sequence>
<evidence type="ECO:0000256" key="1">
    <source>
        <dbReference type="SAM" id="MobiDB-lite"/>
    </source>
</evidence>
<feature type="compositionally biased region" description="Polar residues" evidence="1">
    <location>
        <begin position="1874"/>
        <end position="1903"/>
    </location>
</feature>
<feature type="region of interest" description="Disordered" evidence="1">
    <location>
        <begin position="1872"/>
        <end position="1903"/>
    </location>
</feature>
<gene>
    <name evidence="3" type="ORF">GCM10011383_44530</name>
</gene>
<feature type="compositionally biased region" description="Polar residues" evidence="1">
    <location>
        <begin position="489"/>
        <end position="498"/>
    </location>
</feature>
<evidence type="ECO:0000313" key="3">
    <source>
        <dbReference type="EMBL" id="GGF27922.1"/>
    </source>
</evidence>
<dbReference type="RefSeq" id="WP_188816309.1">
    <property type="nucleotide sequence ID" value="NZ_BMHT01000013.1"/>
</dbReference>
<dbReference type="InterPro" id="IPR018247">
    <property type="entry name" value="EF_Hand_1_Ca_BS"/>
</dbReference>
<keyword evidence="4" id="KW-1185">Reference proteome</keyword>
<evidence type="ECO:0000259" key="2">
    <source>
        <dbReference type="Pfam" id="PF19404"/>
    </source>
</evidence>
<comment type="caution">
    <text evidence="3">The sequence shown here is derived from an EMBL/GenBank/DDBJ whole genome shotgun (WGS) entry which is preliminary data.</text>
</comment>
<dbReference type="Pfam" id="PF19404">
    <property type="entry name" value="DUF5977"/>
    <property type="match status" value="1"/>
</dbReference>
<reference evidence="4" key="1">
    <citation type="journal article" date="2019" name="Int. J. Syst. Evol. Microbiol.">
        <title>The Global Catalogue of Microorganisms (GCM) 10K type strain sequencing project: providing services to taxonomists for standard genome sequencing and annotation.</title>
        <authorList>
            <consortium name="The Broad Institute Genomics Platform"/>
            <consortium name="The Broad Institute Genome Sequencing Center for Infectious Disease"/>
            <person name="Wu L."/>
            <person name="Ma J."/>
        </authorList>
    </citation>
    <scope>NUCLEOTIDE SEQUENCE [LARGE SCALE GENOMIC DNA]</scope>
    <source>
        <strain evidence="4">CGMCC 1.15197</strain>
    </source>
</reference>
<dbReference type="EMBL" id="BMHT01000013">
    <property type="protein sequence ID" value="GGF27922.1"/>
    <property type="molecule type" value="Genomic_DNA"/>
</dbReference>
<protein>
    <recommendedName>
        <fullName evidence="2">DUF5977 domain-containing protein</fullName>
    </recommendedName>
</protein>
<dbReference type="InterPro" id="IPR046020">
    <property type="entry name" value="DUF5977"/>
</dbReference>
<dbReference type="Proteomes" id="UP000632273">
    <property type="component" value="Unassembled WGS sequence"/>
</dbReference>
<evidence type="ECO:0000313" key="4">
    <source>
        <dbReference type="Proteomes" id="UP000632273"/>
    </source>
</evidence>
<dbReference type="PROSITE" id="PS00018">
    <property type="entry name" value="EF_HAND_1"/>
    <property type="match status" value="1"/>
</dbReference>
<accession>A0ABQ1UXP5</accession>
<dbReference type="Gene3D" id="2.60.120.260">
    <property type="entry name" value="Galactose-binding domain-like"/>
    <property type="match status" value="1"/>
</dbReference>
<proteinExistence type="predicted"/>
<name>A0ABQ1UXP5_9BACT</name>
<feature type="region of interest" description="Disordered" evidence="1">
    <location>
        <begin position="471"/>
        <end position="505"/>
    </location>
</feature>